<dbReference type="PANTHER" id="PTHR31836">
    <property type="match status" value="1"/>
</dbReference>
<keyword evidence="3" id="KW-0472">Membrane</keyword>
<feature type="region of interest" description="Disordered" evidence="2">
    <location>
        <begin position="1"/>
        <end position="34"/>
    </location>
</feature>
<sequence>MASTLDGEDGLPKTPPERDHAGAAAEAPSTPPLQRVRYVPDWEIPIHPPKRSLWSRTARSVRHSRLASAFAFASHKTKRPLSRSLIAGPGSADSLPKEPTPPLTIPASGPVLPTHHASPSSFHSFPHPASLNRRSFFPSSLLPAKKRTRLIVLLVVLGVIILVLSLGLGLGLGLHHTLVDLPLPDGGARVHEGELTFFRPALGACGWTNGDGDAVCAVGHEVFDAAGANADGGGNPNMNPLCGMRIRVSRQDGNGSVEVVVVDRCVGCGAADLDLGVGVYGGVVPEGGKVEGEWTWVP</sequence>
<keyword evidence="3" id="KW-0812">Transmembrane</keyword>
<evidence type="ECO:0008006" key="6">
    <source>
        <dbReference type="Google" id="ProtNLM"/>
    </source>
</evidence>
<organism evidence="4 5">
    <name type="scientific">Echria macrotheca</name>
    <dbReference type="NCBI Taxonomy" id="438768"/>
    <lineage>
        <taxon>Eukaryota</taxon>
        <taxon>Fungi</taxon>
        <taxon>Dikarya</taxon>
        <taxon>Ascomycota</taxon>
        <taxon>Pezizomycotina</taxon>
        <taxon>Sordariomycetes</taxon>
        <taxon>Sordariomycetidae</taxon>
        <taxon>Sordariales</taxon>
        <taxon>Schizotheciaceae</taxon>
        <taxon>Echria</taxon>
    </lineage>
</organism>
<name>A0AAJ0B5C4_9PEZI</name>
<dbReference type="Proteomes" id="UP001239445">
    <property type="component" value="Unassembled WGS sequence"/>
</dbReference>
<feature type="transmembrane region" description="Helical" evidence="3">
    <location>
        <begin position="150"/>
        <end position="174"/>
    </location>
</feature>
<protein>
    <recommendedName>
        <fullName evidence="6">RlpA-like protein double-psi beta-barrel domain-containing protein</fullName>
    </recommendedName>
</protein>
<keyword evidence="3" id="KW-1133">Transmembrane helix</keyword>
<keyword evidence="1" id="KW-0732">Signal</keyword>
<proteinExistence type="predicted"/>
<evidence type="ECO:0000313" key="5">
    <source>
        <dbReference type="Proteomes" id="UP001239445"/>
    </source>
</evidence>
<evidence type="ECO:0000256" key="2">
    <source>
        <dbReference type="SAM" id="MobiDB-lite"/>
    </source>
</evidence>
<dbReference type="EMBL" id="MU839843">
    <property type="protein sequence ID" value="KAK1751099.1"/>
    <property type="molecule type" value="Genomic_DNA"/>
</dbReference>
<evidence type="ECO:0000313" key="4">
    <source>
        <dbReference type="EMBL" id="KAK1751099.1"/>
    </source>
</evidence>
<comment type="caution">
    <text evidence="4">The sequence shown here is derived from an EMBL/GenBank/DDBJ whole genome shotgun (WGS) entry which is preliminary data.</text>
</comment>
<accession>A0AAJ0B5C4</accession>
<dbReference type="InterPro" id="IPR051477">
    <property type="entry name" value="Expansin_CellWall"/>
</dbReference>
<dbReference type="InterPro" id="IPR036908">
    <property type="entry name" value="RlpA-like_sf"/>
</dbReference>
<feature type="region of interest" description="Disordered" evidence="2">
    <location>
        <begin position="82"/>
        <end position="101"/>
    </location>
</feature>
<gene>
    <name evidence="4" type="ORF">QBC47DRAFT_434879</name>
</gene>
<dbReference type="AlphaFoldDB" id="A0AAJ0B5C4"/>
<dbReference type="Gene3D" id="2.40.40.10">
    <property type="entry name" value="RlpA-like domain"/>
    <property type="match status" value="1"/>
</dbReference>
<evidence type="ECO:0000256" key="1">
    <source>
        <dbReference type="ARBA" id="ARBA00022729"/>
    </source>
</evidence>
<dbReference type="CDD" id="cd22191">
    <property type="entry name" value="DPBB_RlpA_EXP_N-like"/>
    <property type="match status" value="1"/>
</dbReference>
<keyword evidence="5" id="KW-1185">Reference proteome</keyword>
<dbReference type="SUPFAM" id="SSF50685">
    <property type="entry name" value="Barwin-like endoglucanases"/>
    <property type="match status" value="1"/>
</dbReference>
<reference evidence="4" key="1">
    <citation type="submission" date="2023-06" db="EMBL/GenBank/DDBJ databases">
        <title>Genome-scale phylogeny and comparative genomics of the fungal order Sordariales.</title>
        <authorList>
            <consortium name="Lawrence Berkeley National Laboratory"/>
            <person name="Hensen N."/>
            <person name="Bonometti L."/>
            <person name="Westerberg I."/>
            <person name="Brannstrom I.O."/>
            <person name="Guillou S."/>
            <person name="Cros-Aarteil S."/>
            <person name="Calhoun S."/>
            <person name="Haridas S."/>
            <person name="Kuo A."/>
            <person name="Mondo S."/>
            <person name="Pangilinan J."/>
            <person name="Riley R."/>
            <person name="Labutti K."/>
            <person name="Andreopoulos B."/>
            <person name="Lipzen A."/>
            <person name="Chen C."/>
            <person name="Yanf M."/>
            <person name="Daum C."/>
            <person name="Ng V."/>
            <person name="Clum A."/>
            <person name="Steindorff A."/>
            <person name="Ohm R."/>
            <person name="Martin F."/>
            <person name="Silar P."/>
            <person name="Natvig D."/>
            <person name="Lalanne C."/>
            <person name="Gautier V."/>
            <person name="Ament-Velasquez S.L."/>
            <person name="Kruys A."/>
            <person name="Hutchinson M.I."/>
            <person name="Powell A.J."/>
            <person name="Barry K."/>
            <person name="Miller A.N."/>
            <person name="Grigoriev I.V."/>
            <person name="Debuchy R."/>
            <person name="Gladieux P."/>
            <person name="Thoren M.H."/>
            <person name="Johannesson H."/>
        </authorList>
    </citation>
    <scope>NUCLEOTIDE SEQUENCE</scope>
    <source>
        <strain evidence="4">PSN4</strain>
    </source>
</reference>
<dbReference type="PANTHER" id="PTHR31836:SF28">
    <property type="entry name" value="SRCR DOMAIN-CONTAINING PROTEIN-RELATED"/>
    <property type="match status" value="1"/>
</dbReference>
<evidence type="ECO:0000256" key="3">
    <source>
        <dbReference type="SAM" id="Phobius"/>
    </source>
</evidence>